<feature type="compositionally biased region" description="Basic and acidic residues" evidence="1">
    <location>
        <begin position="36"/>
        <end position="48"/>
    </location>
</feature>
<sequence>MTFNGTWKIECNENYEKLRNDANVFDRINMVKRKLAAHDKPQDNHEQSGRQVGVKESSNFRTPDGSTRHCLMSYKLSTAAHPCTPAEHL</sequence>
<feature type="compositionally biased region" description="Polar residues" evidence="1">
    <location>
        <begin position="56"/>
        <end position="65"/>
    </location>
</feature>
<name>A0AAD3N8P6_LATJO</name>
<dbReference type="SUPFAM" id="SSF50814">
    <property type="entry name" value="Lipocalins"/>
    <property type="match status" value="1"/>
</dbReference>
<dbReference type="EMBL" id="BRZM01000099">
    <property type="protein sequence ID" value="GLD66876.1"/>
    <property type="molecule type" value="Genomic_DNA"/>
</dbReference>
<dbReference type="Gene3D" id="2.40.128.20">
    <property type="match status" value="1"/>
</dbReference>
<evidence type="ECO:0000313" key="2">
    <source>
        <dbReference type="EMBL" id="GLD66876.1"/>
    </source>
</evidence>
<proteinExistence type="predicted"/>
<dbReference type="InterPro" id="IPR012674">
    <property type="entry name" value="Calycin"/>
</dbReference>
<protein>
    <submittedName>
        <fullName evidence="2">Fatty acid-binding protein, intestinal</fullName>
    </submittedName>
</protein>
<feature type="region of interest" description="Disordered" evidence="1">
    <location>
        <begin position="35"/>
        <end position="67"/>
    </location>
</feature>
<evidence type="ECO:0000256" key="1">
    <source>
        <dbReference type="SAM" id="MobiDB-lite"/>
    </source>
</evidence>
<evidence type="ECO:0000313" key="3">
    <source>
        <dbReference type="Proteomes" id="UP001279410"/>
    </source>
</evidence>
<gene>
    <name evidence="2" type="ORF">AKAME5_001824900</name>
</gene>
<reference evidence="2" key="1">
    <citation type="submission" date="2022-08" db="EMBL/GenBank/DDBJ databases">
        <title>Genome sequencing of akame (Lates japonicus).</title>
        <authorList>
            <person name="Hashiguchi Y."/>
            <person name="Takahashi H."/>
        </authorList>
    </citation>
    <scope>NUCLEOTIDE SEQUENCE</scope>
    <source>
        <strain evidence="2">Kochi</strain>
    </source>
</reference>
<organism evidence="2 3">
    <name type="scientific">Lates japonicus</name>
    <name type="common">Japanese lates</name>
    <dbReference type="NCBI Taxonomy" id="270547"/>
    <lineage>
        <taxon>Eukaryota</taxon>
        <taxon>Metazoa</taxon>
        <taxon>Chordata</taxon>
        <taxon>Craniata</taxon>
        <taxon>Vertebrata</taxon>
        <taxon>Euteleostomi</taxon>
        <taxon>Actinopterygii</taxon>
        <taxon>Neopterygii</taxon>
        <taxon>Teleostei</taxon>
        <taxon>Neoteleostei</taxon>
        <taxon>Acanthomorphata</taxon>
        <taxon>Carangaria</taxon>
        <taxon>Carangaria incertae sedis</taxon>
        <taxon>Centropomidae</taxon>
        <taxon>Lates</taxon>
    </lineage>
</organism>
<dbReference type="AlphaFoldDB" id="A0AAD3N8P6"/>
<keyword evidence="3" id="KW-1185">Reference proteome</keyword>
<accession>A0AAD3N8P6</accession>
<comment type="caution">
    <text evidence="2">The sequence shown here is derived from an EMBL/GenBank/DDBJ whole genome shotgun (WGS) entry which is preliminary data.</text>
</comment>
<dbReference type="Proteomes" id="UP001279410">
    <property type="component" value="Unassembled WGS sequence"/>
</dbReference>